<organism evidence="3 4">
    <name type="scientific">Aureobasidium pullulans</name>
    <name type="common">Black yeast</name>
    <name type="synonym">Pullularia pullulans</name>
    <dbReference type="NCBI Taxonomy" id="5580"/>
    <lineage>
        <taxon>Eukaryota</taxon>
        <taxon>Fungi</taxon>
        <taxon>Dikarya</taxon>
        <taxon>Ascomycota</taxon>
        <taxon>Pezizomycotina</taxon>
        <taxon>Dothideomycetes</taxon>
        <taxon>Dothideomycetidae</taxon>
        <taxon>Dothideales</taxon>
        <taxon>Saccotheciaceae</taxon>
        <taxon>Aureobasidium</taxon>
    </lineage>
</organism>
<feature type="domain" description="PH" evidence="2">
    <location>
        <begin position="419"/>
        <end position="561"/>
    </location>
</feature>
<accession>A0ABR0TH16</accession>
<dbReference type="PROSITE" id="PS50003">
    <property type="entry name" value="PH_DOMAIN"/>
    <property type="match status" value="1"/>
</dbReference>
<proteinExistence type="predicted"/>
<evidence type="ECO:0000313" key="3">
    <source>
        <dbReference type="EMBL" id="KAK6003250.1"/>
    </source>
</evidence>
<evidence type="ECO:0000256" key="1">
    <source>
        <dbReference type="SAM" id="MobiDB-lite"/>
    </source>
</evidence>
<dbReference type="InterPro" id="IPR001849">
    <property type="entry name" value="PH_domain"/>
</dbReference>
<feature type="region of interest" description="Disordered" evidence="1">
    <location>
        <begin position="191"/>
        <end position="229"/>
    </location>
</feature>
<sequence length="575" mass="65191">MASYRFPESYNSDDGSDGASHRPCADQELRLTKLGSNIPIPSQSDIPESEGLEEILSDHTFLPEVTFINSMIMTDGNGPPVVPNSAATEKSPVPPADVVQDRMSPDQPADSVASLVVDLKESQSPVTEEGQISSWEECSHLEPYTQPTRDVRSPAEMLAADVARIHELNESYRLEDDPVEEVAKDNFCAINDLDGNPAEDEPADENPGDASEDNCAEAENCTDETNSSEGISIPEELGVAIAKAHCIHEEAKSIWQGFDGIHLLESYNSLKRSVWQWKAAENYSKTRQLIQLSQKITQEAKTIFQKSEWDQQMGFEYIHRRVLPTLVRMLYITLVYYLSEVGTVERLSFEPLRESSSVVRAILHISNKAKDAATQYTRPRDAISMIARIKKVLKVFDQRLRTLELAESKAESMQRQQTQTLHQEAIDRENEDELNLKEWRQRWIVLHDQRLGAAMEGRTFMGDEQARHLRQIPLDDPSVATPPWGEMESFYLVEGLRNFKGPNVYREIFRQYCRHGGPLQEFNVTEIVDKAVSLKRAIMKLAQDDGEELDQWVGDIFDPRVPPDGLLQSERRYQD</sequence>
<gene>
    <name evidence="3" type="ORF">QM012_001095</name>
</gene>
<dbReference type="Proteomes" id="UP001341245">
    <property type="component" value="Unassembled WGS sequence"/>
</dbReference>
<evidence type="ECO:0000313" key="4">
    <source>
        <dbReference type="Proteomes" id="UP001341245"/>
    </source>
</evidence>
<keyword evidence="4" id="KW-1185">Reference proteome</keyword>
<protein>
    <recommendedName>
        <fullName evidence="2">PH domain-containing protein</fullName>
    </recommendedName>
</protein>
<name>A0ABR0TH16_AURPU</name>
<comment type="caution">
    <text evidence="3">The sequence shown here is derived from an EMBL/GenBank/DDBJ whole genome shotgun (WGS) entry which is preliminary data.</text>
</comment>
<feature type="compositionally biased region" description="Acidic residues" evidence="1">
    <location>
        <begin position="197"/>
        <end position="222"/>
    </location>
</feature>
<evidence type="ECO:0000259" key="2">
    <source>
        <dbReference type="PROSITE" id="PS50003"/>
    </source>
</evidence>
<reference evidence="3 4" key="1">
    <citation type="submission" date="2023-11" db="EMBL/GenBank/DDBJ databases">
        <title>Draft genome sequence and annotation of the polyextremotolerant black yeast-like fungus Aureobasidium pullulans NRRL 62042.</title>
        <authorList>
            <person name="Dielentheis-Frenken M.R.E."/>
            <person name="Wibberg D."/>
            <person name="Blank L.M."/>
            <person name="Tiso T."/>
        </authorList>
    </citation>
    <scope>NUCLEOTIDE SEQUENCE [LARGE SCALE GENOMIC DNA]</scope>
    <source>
        <strain evidence="3 4">NRRL 62042</strain>
    </source>
</reference>
<feature type="region of interest" description="Disordered" evidence="1">
    <location>
        <begin position="1"/>
        <end position="27"/>
    </location>
</feature>
<dbReference type="EMBL" id="JASGXD010000010">
    <property type="protein sequence ID" value="KAK6003250.1"/>
    <property type="molecule type" value="Genomic_DNA"/>
</dbReference>